<evidence type="ECO:0000256" key="3">
    <source>
        <dbReference type="ARBA" id="ARBA00022525"/>
    </source>
</evidence>
<keyword evidence="5" id="KW-0325">Glycoprotein</keyword>
<comment type="subcellular location">
    <subcellularLocation>
        <location evidence="1">Secreted</location>
    </subcellularLocation>
</comment>
<dbReference type="EMBL" id="JAWDGP010005352">
    <property type="protein sequence ID" value="KAK3757659.1"/>
    <property type="molecule type" value="Genomic_DNA"/>
</dbReference>
<dbReference type="PIRSF" id="PIRSF002417">
    <property type="entry name" value="Lipid_binding_protein"/>
    <property type="match status" value="1"/>
</dbReference>
<keyword evidence="7" id="KW-0732">Signal</keyword>
<comment type="caution">
    <text evidence="10">The sequence shown here is derived from an EMBL/GenBank/DDBJ whole genome shotgun (WGS) entry which is preliminary data.</text>
</comment>
<evidence type="ECO:0000259" key="8">
    <source>
        <dbReference type="SMART" id="SM00328"/>
    </source>
</evidence>
<feature type="domain" description="Lipid-binding serum glycoprotein C-terminal" evidence="9">
    <location>
        <begin position="264"/>
        <end position="471"/>
    </location>
</feature>
<dbReference type="SMART" id="SM00328">
    <property type="entry name" value="BPI1"/>
    <property type="match status" value="1"/>
</dbReference>
<accession>A0AAE0YUX5</accession>
<evidence type="ECO:0000256" key="4">
    <source>
        <dbReference type="ARBA" id="ARBA00023157"/>
    </source>
</evidence>
<evidence type="ECO:0000313" key="11">
    <source>
        <dbReference type="Proteomes" id="UP001283361"/>
    </source>
</evidence>
<evidence type="ECO:0000313" key="10">
    <source>
        <dbReference type="EMBL" id="KAK3757659.1"/>
    </source>
</evidence>
<dbReference type="FunFam" id="3.15.10.10:FF:000001">
    <property type="entry name" value="phospholipid transfer protein-like"/>
    <property type="match status" value="1"/>
</dbReference>
<dbReference type="GO" id="GO:0005615">
    <property type="term" value="C:extracellular space"/>
    <property type="evidence" value="ECO:0007669"/>
    <property type="project" value="InterPro"/>
</dbReference>
<dbReference type="InterPro" id="IPR017943">
    <property type="entry name" value="Bactericidal_perm-incr_a/b_dom"/>
</dbReference>
<dbReference type="GO" id="GO:0008289">
    <property type="term" value="F:lipid binding"/>
    <property type="evidence" value="ECO:0007669"/>
    <property type="project" value="InterPro"/>
</dbReference>
<dbReference type="PANTHER" id="PTHR10504">
    <property type="entry name" value="BACTERICIDAL PERMEABILITY-INCREASING BPI PROTEIN-RELATED"/>
    <property type="match status" value="1"/>
</dbReference>
<dbReference type="PANTHER" id="PTHR10504:SF131">
    <property type="entry name" value="BPI2 DOMAIN-CONTAINING PROTEIN"/>
    <property type="match status" value="1"/>
</dbReference>
<sequence length="509" mass="55577">MMRVAVIILLVSLELAIATNPGVKIRVTKSGIEYANRIAHAEIVKQLKSLNIPNQGGQDGRLSYDIHNIQLTDLAPPGSAISLVPGTNGISWALSNFGITVHAEWRVKYKKGVVKISTSGSFDVSVTGMSVAETAGFGIDGTGRPSIASKGCSCSIGSVKVSFHGGTAFILNLFRHTIEKKMRELLPPKVCDAVVKVINNDAERSLASMVVTVDLAKRFLVDYRLVAPPTISADYIEILDKGEVFWEADVKEAPFSPEPIPAWTDNSRMVYIWVTDYTPNTFFYQAHTNGYLKYNVTKKDLPADRESYLNTTCTLKCIGTIIPQIGWKYPNSVVEFGLRTTAVPKAALSADTLTAELSTLVDMLVRTPKNELVFLATLIVNASLTLQPNVKDQNLNAVITDYSFKLALEKSAIGPLFPSVLNTVINGVLNFIVIPKLNVIAAKGVQLPMVGDVQFSNTKLLLQEGNLLIGTDLQYKGIPIRLSECNKQMKEDNTCLKDGVDDEQANQRS</sequence>
<keyword evidence="3" id="KW-0964">Secreted</keyword>
<keyword evidence="11" id="KW-1185">Reference proteome</keyword>
<reference evidence="10" key="1">
    <citation type="journal article" date="2023" name="G3 (Bethesda)">
        <title>A reference genome for the long-term kleptoplast-retaining sea slug Elysia crispata morphotype clarki.</title>
        <authorList>
            <person name="Eastman K.E."/>
            <person name="Pendleton A.L."/>
            <person name="Shaikh M.A."/>
            <person name="Suttiyut T."/>
            <person name="Ogas R."/>
            <person name="Tomko P."/>
            <person name="Gavelis G."/>
            <person name="Widhalm J.R."/>
            <person name="Wisecaver J.H."/>
        </authorList>
    </citation>
    <scope>NUCLEOTIDE SEQUENCE</scope>
    <source>
        <strain evidence="10">ECLA1</strain>
    </source>
</reference>
<evidence type="ECO:0000256" key="6">
    <source>
        <dbReference type="PIRSR" id="PIRSR002417-50"/>
    </source>
</evidence>
<feature type="signal peptide" evidence="7">
    <location>
        <begin position="1"/>
        <end position="18"/>
    </location>
</feature>
<evidence type="ECO:0000256" key="1">
    <source>
        <dbReference type="ARBA" id="ARBA00004613"/>
    </source>
</evidence>
<proteinExistence type="inferred from homology"/>
<evidence type="ECO:0000256" key="5">
    <source>
        <dbReference type="ARBA" id="ARBA00023180"/>
    </source>
</evidence>
<feature type="domain" description="Lipid-binding serum glycoprotein N-terminal" evidence="8">
    <location>
        <begin position="26"/>
        <end position="249"/>
    </location>
</feature>
<comment type="similarity">
    <text evidence="2">Belongs to the BPI/LBP/Plunc superfamily. BPI/LBP family.</text>
</comment>
<feature type="chain" id="PRO_5042032488" evidence="7">
    <location>
        <begin position="19"/>
        <end position="509"/>
    </location>
</feature>
<dbReference type="Proteomes" id="UP001283361">
    <property type="component" value="Unassembled WGS sequence"/>
</dbReference>
<evidence type="ECO:0000259" key="9">
    <source>
        <dbReference type="SMART" id="SM00329"/>
    </source>
</evidence>
<dbReference type="InterPro" id="IPR001124">
    <property type="entry name" value="Lipid-bd_serum_glycop_C"/>
</dbReference>
<dbReference type="InterPro" id="IPR030675">
    <property type="entry name" value="BPI/LBP"/>
</dbReference>
<gene>
    <name evidence="10" type="ORF">RRG08_000170</name>
</gene>
<dbReference type="SUPFAM" id="SSF55394">
    <property type="entry name" value="Bactericidal permeability-increasing protein, BPI"/>
    <property type="match status" value="2"/>
</dbReference>
<evidence type="ECO:0000256" key="7">
    <source>
        <dbReference type="SAM" id="SignalP"/>
    </source>
</evidence>
<dbReference type="SMART" id="SM00329">
    <property type="entry name" value="BPI2"/>
    <property type="match status" value="1"/>
</dbReference>
<dbReference type="Pfam" id="PF01273">
    <property type="entry name" value="LBP_BPI_CETP"/>
    <property type="match status" value="1"/>
</dbReference>
<organism evidence="10 11">
    <name type="scientific">Elysia crispata</name>
    <name type="common">lettuce slug</name>
    <dbReference type="NCBI Taxonomy" id="231223"/>
    <lineage>
        <taxon>Eukaryota</taxon>
        <taxon>Metazoa</taxon>
        <taxon>Spiralia</taxon>
        <taxon>Lophotrochozoa</taxon>
        <taxon>Mollusca</taxon>
        <taxon>Gastropoda</taxon>
        <taxon>Heterobranchia</taxon>
        <taxon>Euthyneura</taxon>
        <taxon>Panpulmonata</taxon>
        <taxon>Sacoglossa</taxon>
        <taxon>Placobranchoidea</taxon>
        <taxon>Plakobranchidae</taxon>
        <taxon>Elysia</taxon>
    </lineage>
</organism>
<keyword evidence="4 6" id="KW-1015">Disulfide bond</keyword>
<dbReference type="Gene3D" id="3.15.10.10">
    <property type="entry name" value="Bactericidal permeability-increasing protein, domain 1"/>
    <property type="match status" value="1"/>
</dbReference>
<dbReference type="Pfam" id="PF02886">
    <property type="entry name" value="LBP_BPI_CETP_C"/>
    <property type="match status" value="1"/>
</dbReference>
<feature type="disulfide bond" evidence="6">
    <location>
        <begin position="152"/>
        <end position="191"/>
    </location>
</feature>
<evidence type="ECO:0000256" key="2">
    <source>
        <dbReference type="ARBA" id="ARBA00007292"/>
    </source>
</evidence>
<dbReference type="InterPro" id="IPR032942">
    <property type="entry name" value="BPI/LBP/Plunc"/>
</dbReference>
<name>A0AAE0YUX5_9GAST</name>
<dbReference type="AlphaFoldDB" id="A0AAE0YUX5"/>
<protein>
    <submittedName>
        <fullName evidence="10">Uncharacterized protein</fullName>
    </submittedName>
</protein>
<dbReference type="InterPro" id="IPR017942">
    <property type="entry name" value="Lipid-bd_serum_glycop_N"/>
</dbReference>
<dbReference type="Gene3D" id="3.15.20.10">
    <property type="entry name" value="Bactericidal permeability-increasing protein, domain 2"/>
    <property type="match status" value="1"/>
</dbReference>